<reference evidence="1 2" key="1">
    <citation type="submission" date="2019-01" db="EMBL/GenBank/DDBJ databases">
        <title>Sequencing of cultivated peanut Arachis hypogaea provides insights into genome evolution and oil improvement.</title>
        <authorList>
            <person name="Chen X."/>
        </authorList>
    </citation>
    <scope>NUCLEOTIDE SEQUENCE [LARGE SCALE GENOMIC DNA]</scope>
    <source>
        <strain evidence="2">cv. Fuhuasheng</strain>
        <tissue evidence="1">Leaves</tissue>
    </source>
</reference>
<keyword evidence="2" id="KW-1185">Reference proteome</keyword>
<protein>
    <submittedName>
        <fullName evidence="1">Uncharacterized protein</fullName>
    </submittedName>
</protein>
<gene>
    <name evidence="1" type="ORF">Ahy_A09g042725</name>
</gene>
<sequence>MNRSGALQKIDLWYDWINGRNLNIIQEQLDDVILYDAEWNNGTSFQFSVHPAAPKCDVFQLEVGILRPNWLNDANYLGQETVDYFVCNVWKKADFIVYMRMLLSAFWDIREKPLRNTCPPCHNTDRAFCKPQFGPSVLRTQLVGSEFWFL</sequence>
<comment type="caution">
    <text evidence="1">The sequence shown here is derived from an EMBL/GenBank/DDBJ whole genome shotgun (WGS) entry which is preliminary data.</text>
</comment>
<dbReference type="AlphaFoldDB" id="A0A445BGN7"/>
<organism evidence="1 2">
    <name type="scientific">Arachis hypogaea</name>
    <name type="common">Peanut</name>
    <dbReference type="NCBI Taxonomy" id="3818"/>
    <lineage>
        <taxon>Eukaryota</taxon>
        <taxon>Viridiplantae</taxon>
        <taxon>Streptophyta</taxon>
        <taxon>Embryophyta</taxon>
        <taxon>Tracheophyta</taxon>
        <taxon>Spermatophyta</taxon>
        <taxon>Magnoliopsida</taxon>
        <taxon>eudicotyledons</taxon>
        <taxon>Gunneridae</taxon>
        <taxon>Pentapetalae</taxon>
        <taxon>rosids</taxon>
        <taxon>fabids</taxon>
        <taxon>Fabales</taxon>
        <taxon>Fabaceae</taxon>
        <taxon>Papilionoideae</taxon>
        <taxon>50 kb inversion clade</taxon>
        <taxon>dalbergioids sensu lato</taxon>
        <taxon>Dalbergieae</taxon>
        <taxon>Pterocarpus clade</taxon>
        <taxon>Arachis</taxon>
    </lineage>
</organism>
<dbReference type="EMBL" id="SDMP01000009">
    <property type="protein sequence ID" value="RYR37826.1"/>
    <property type="molecule type" value="Genomic_DNA"/>
</dbReference>
<accession>A0A445BGN7</accession>
<dbReference type="PANTHER" id="PTHR33880:SF18">
    <property type="entry name" value="TRANSFERRING GLYCOSYL GROUP TRANSFERASE"/>
    <property type="match status" value="1"/>
</dbReference>
<dbReference type="Proteomes" id="UP000289738">
    <property type="component" value="Chromosome A09"/>
</dbReference>
<name>A0A445BGN7_ARAHY</name>
<dbReference type="Gramene" id="arahy.Tifrunner.gnm2.ann2.Ah09g326200.1">
    <property type="protein sequence ID" value="arahy.Tifrunner.gnm2.ann2.Ah09g326200.1-CDS"/>
    <property type="gene ID" value="arahy.Tifrunner.gnm2.ann2.Ah09g326200"/>
</dbReference>
<dbReference type="STRING" id="3818.A0A445BGN7"/>
<dbReference type="PANTHER" id="PTHR33880">
    <property type="entry name" value="EXPRESSED PROTEIN"/>
    <property type="match status" value="1"/>
</dbReference>
<evidence type="ECO:0000313" key="2">
    <source>
        <dbReference type="Proteomes" id="UP000289738"/>
    </source>
</evidence>
<evidence type="ECO:0000313" key="1">
    <source>
        <dbReference type="EMBL" id="RYR37826.1"/>
    </source>
</evidence>
<dbReference type="InterPro" id="IPR038941">
    <property type="entry name" value="At4g14100-like"/>
</dbReference>
<proteinExistence type="predicted"/>